<dbReference type="InterPro" id="IPR011051">
    <property type="entry name" value="RmlC_Cupin_sf"/>
</dbReference>
<comment type="caution">
    <text evidence="2">The sequence shown here is derived from an EMBL/GenBank/DDBJ whole genome shotgun (WGS) entry which is preliminary data.</text>
</comment>
<sequence>MYDNYNDKIEFDSEMTDLPEFPSDFGPNPFIIDVQKAAEQNDNFRSVLWTGDYLQITLMNIPVKRTVGLEVHPDLDQYIRVEEGLGLVQLGTSKLSMDSQYLVFDNYGIFVPAGIWHNIVNIGNQPLKMTSVYAPPHYEWGTTHKTKADSQSEDES</sequence>
<dbReference type="PANTHER" id="PTHR43346:SF1">
    <property type="entry name" value="QUERCETIN 2,3-DIOXYGENASE-RELATED"/>
    <property type="match status" value="1"/>
</dbReference>
<dbReference type="CDD" id="cd02223">
    <property type="entry name" value="cupin_Bh2720-like"/>
    <property type="match status" value="1"/>
</dbReference>
<dbReference type="PANTHER" id="PTHR43346">
    <property type="entry name" value="LIGAND BINDING DOMAIN PROTEIN, PUTATIVE (AFU_ORTHOLOGUE AFUA_6G14370)-RELATED"/>
    <property type="match status" value="1"/>
</dbReference>
<dbReference type="InterPro" id="IPR014710">
    <property type="entry name" value="RmlC-like_jellyroll"/>
</dbReference>
<name>A0ABU4GSK5_9CLOT</name>
<dbReference type="RefSeq" id="WP_318066721.1">
    <property type="nucleotide sequence ID" value="NZ_JAWONS010000326.1"/>
</dbReference>
<protein>
    <submittedName>
        <fullName evidence="2">Cupin domain-containing protein</fullName>
    </submittedName>
</protein>
<dbReference type="EMBL" id="JAWONS010000326">
    <property type="protein sequence ID" value="MDW2800554.1"/>
    <property type="molecule type" value="Genomic_DNA"/>
</dbReference>
<dbReference type="Proteomes" id="UP001276854">
    <property type="component" value="Unassembled WGS sequence"/>
</dbReference>
<feature type="domain" description="Cupin type-2" evidence="1">
    <location>
        <begin position="58"/>
        <end position="133"/>
    </location>
</feature>
<proteinExistence type="predicted"/>
<dbReference type="Gene3D" id="2.60.120.10">
    <property type="entry name" value="Jelly Rolls"/>
    <property type="match status" value="1"/>
</dbReference>
<dbReference type="Pfam" id="PF07883">
    <property type="entry name" value="Cupin_2"/>
    <property type="match status" value="1"/>
</dbReference>
<accession>A0ABU4GSK5</accession>
<keyword evidence="3" id="KW-1185">Reference proteome</keyword>
<evidence type="ECO:0000313" key="2">
    <source>
        <dbReference type="EMBL" id="MDW2800554.1"/>
    </source>
</evidence>
<dbReference type="InterPro" id="IPR013096">
    <property type="entry name" value="Cupin_2"/>
</dbReference>
<gene>
    <name evidence="2" type="ORF">RZO55_23590</name>
</gene>
<dbReference type="InterPro" id="IPR052538">
    <property type="entry name" value="Flavonoid_dioxygenase-like"/>
</dbReference>
<dbReference type="SUPFAM" id="SSF51182">
    <property type="entry name" value="RmlC-like cupins"/>
    <property type="match status" value="1"/>
</dbReference>
<reference evidence="2 3" key="1">
    <citation type="submission" date="2023-10" db="EMBL/GenBank/DDBJ databases">
        <title>A novel Glycoside Hydrolase 43-Like Enzyme from Clostrdium boliviensis is an Endo-xylanase, and a Candidate for Xylooligosaccharides Production from Different Xylan Substrates.</title>
        <authorList>
            <person name="Alvarez M.T."/>
            <person name="Rocabado-Villegas L.R."/>
            <person name="Salas-Veizaga D.M."/>
            <person name="Linares-Pasten J.A."/>
            <person name="Gudmundsdottir E.E."/>
            <person name="Hreggvidsson G.O."/>
            <person name="Adlercreutz P."/>
            <person name="Nordberg Karlsson E."/>
        </authorList>
    </citation>
    <scope>NUCLEOTIDE SEQUENCE [LARGE SCALE GENOMIC DNA]</scope>
    <source>
        <strain evidence="2 3">E-1</strain>
    </source>
</reference>
<evidence type="ECO:0000313" key="3">
    <source>
        <dbReference type="Proteomes" id="UP001276854"/>
    </source>
</evidence>
<evidence type="ECO:0000259" key="1">
    <source>
        <dbReference type="Pfam" id="PF07883"/>
    </source>
</evidence>
<organism evidence="2 3">
    <name type="scientific">Clostridium boliviensis</name>
    <dbReference type="NCBI Taxonomy" id="318465"/>
    <lineage>
        <taxon>Bacteria</taxon>
        <taxon>Bacillati</taxon>
        <taxon>Bacillota</taxon>
        <taxon>Clostridia</taxon>
        <taxon>Eubacteriales</taxon>
        <taxon>Clostridiaceae</taxon>
        <taxon>Clostridium</taxon>
    </lineage>
</organism>